<protein>
    <submittedName>
        <fullName evidence="4">GNAT family N-acetyltransferase</fullName>
        <ecNumber evidence="4">2.3.1.-</ecNumber>
    </submittedName>
</protein>
<organism evidence="4 5">
    <name type="scientific">Rhizosaccharibacter radicis</name>
    <dbReference type="NCBI Taxonomy" id="2782605"/>
    <lineage>
        <taxon>Bacteria</taxon>
        <taxon>Pseudomonadati</taxon>
        <taxon>Pseudomonadota</taxon>
        <taxon>Alphaproteobacteria</taxon>
        <taxon>Acetobacterales</taxon>
        <taxon>Acetobacteraceae</taxon>
        <taxon>Rhizosaccharibacter</taxon>
    </lineage>
</organism>
<keyword evidence="2 4" id="KW-0012">Acyltransferase</keyword>
<feature type="domain" description="N-acetyltransferase" evidence="3">
    <location>
        <begin position="1"/>
        <end position="152"/>
    </location>
</feature>
<proteinExistence type="predicted"/>
<dbReference type="PANTHER" id="PTHR43877">
    <property type="entry name" value="AMINOALKYLPHOSPHONATE N-ACETYLTRANSFERASE-RELATED-RELATED"/>
    <property type="match status" value="1"/>
</dbReference>
<keyword evidence="1 4" id="KW-0808">Transferase</keyword>
<dbReference type="Proteomes" id="UP001524547">
    <property type="component" value="Unassembled WGS sequence"/>
</dbReference>
<reference evidence="4 5" key="1">
    <citation type="submission" date="2022-06" db="EMBL/GenBank/DDBJ databases">
        <title>Rhizosaccharibacter gen. nov. sp. nov. KSS12, endophytic bacteria isolated from sugarcane.</title>
        <authorList>
            <person name="Pitiwittayakul N."/>
        </authorList>
    </citation>
    <scope>NUCLEOTIDE SEQUENCE [LARGE SCALE GENOMIC DNA]</scope>
    <source>
        <strain evidence="4 5">KSS12</strain>
    </source>
</reference>
<keyword evidence="5" id="KW-1185">Reference proteome</keyword>
<sequence length="158" mass="16669">MALPGVALICGPEAAALLAALHAECFSPGERWDETAMRTLLAGPSCFAMVMRVEADGAPVALGLARVVVDEAELLTLGVCPDARRHGWASALLRMIGGAAAARGAERLFLEVSTHNAAALALYERAGFRPIGLRRRYYPDGSDARVMGRPLPWDDAGG</sequence>
<dbReference type="RefSeq" id="WP_422920657.1">
    <property type="nucleotide sequence ID" value="NZ_JAMZEJ010000008.1"/>
</dbReference>
<dbReference type="PROSITE" id="PS51186">
    <property type="entry name" value="GNAT"/>
    <property type="match status" value="1"/>
</dbReference>
<evidence type="ECO:0000313" key="4">
    <source>
        <dbReference type="EMBL" id="MCQ8241908.1"/>
    </source>
</evidence>
<evidence type="ECO:0000256" key="1">
    <source>
        <dbReference type="ARBA" id="ARBA00022679"/>
    </source>
</evidence>
<dbReference type="Gene3D" id="3.40.630.30">
    <property type="match status" value="1"/>
</dbReference>
<evidence type="ECO:0000259" key="3">
    <source>
        <dbReference type="PROSITE" id="PS51186"/>
    </source>
</evidence>
<dbReference type="InterPro" id="IPR000182">
    <property type="entry name" value="GNAT_dom"/>
</dbReference>
<dbReference type="InterPro" id="IPR016181">
    <property type="entry name" value="Acyl_CoA_acyltransferase"/>
</dbReference>
<dbReference type="EC" id="2.3.1.-" evidence="4"/>
<dbReference type="InterPro" id="IPR050832">
    <property type="entry name" value="Bact_Acetyltransf"/>
</dbReference>
<accession>A0ABT1VZX6</accession>
<dbReference type="Pfam" id="PF00583">
    <property type="entry name" value="Acetyltransf_1"/>
    <property type="match status" value="1"/>
</dbReference>
<dbReference type="SUPFAM" id="SSF55729">
    <property type="entry name" value="Acyl-CoA N-acyltransferases (Nat)"/>
    <property type="match status" value="1"/>
</dbReference>
<dbReference type="CDD" id="cd04301">
    <property type="entry name" value="NAT_SF"/>
    <property type="match status" value="1"/>
</dbReference>
<name>A0ABT1VZX6_9PROT</name>
<dbReference type="GO" id="GO:0016746">
    <property type="term" value="F:acyltransferase activity"/>
    <property type="evidence" value="ECO:0007669"/>
    <property type="project" value="UniProtKB-KW"/>
</dbReference>
<evidence type="ECO:0000313" key="5">
    <source>
        <dbReference type="Proteomes" id="UP001524547"/>
    </source>
</evidence>
<evidence type="ECO:0000256" key="2">
    <source>
        <dbReference type="ARBA" id="ARBA00023315"/>
    </source>
</evidence>
<gene>
    <name evidence="4" type="ORF">NFI88_13800</name>
</gene>
<comment type="caution">
    <text evidence="4">The sequence shown here is derived from an EMBL/GenBank/DDBJ whole genome shotgun (WGS) entry which is preliminary data.</text>
</comment>
<dbReference type="EMBL" id="JAMZEJ010000008">
    <property type="protein sequence ID" value="MCQ8241908.1"/>
    <property type="molecule type" value="Genomic_DNA"/>
</dbReference>